<feature type="transmembrane region" description="Helical" evidence="1">
    <location>
        <begin position="7"/>
        <end position="25"/>
    </location>
</feature>
<proteinExistence type="predicted"/>
<evidence type="ECO:0000313" key="3">
    <source>
        <dbReference type="Proteomes" id="UP000281985"/>
    </source>
</evidence>
<keyword evidence="3" id="KW-1185">Reference proteome</keyword>
<accession>A0A3M0FX89</accession>
<evidence type="ECO:0000256" key="1">
    <source>
        <dbReference type="SAM" id="Phobius"/>
    </source>
</evidence>
<dbReference type="RefSeq" id="WP_121917838.1">
    <property type="nucleotide sequence ID" value="NZ_REFV01000011.1"/>
</dbReference>
<dbReference type="OrthoDB" id="1466970at2"/>
<evidence type="ECO:0008006" key="4">
    <source>
        <dbReference type="Google" id="ProtNLM"/>
    </source>
</evidence>
<dbReference type="AlphaFoldDB" id="A0A3M0FX89"/>
<sequence length="124" mass="13775">MRFIHRLGYYLGGFAIGLVVLAFFLSGKRASCSYFPQARTVKNISIKKHTYSTAAEATRMSLGLDTLAVNELIKTSEVDFDKSDQRKEPCGIFHLESEGASGNVYILSVENCYKEAKILSIAKK</sequence>
<reference evidence="2 3" key="1">
    <citation type="submission" date="2018-10" db="EMBL/GenBank/DDBJ databases">
        <title>Dokdonia luteus sp. nov., isolated from sea water.</title>
        <authorList>
            <person name="Zhou L.Y."/>
            <person name="Du Z.J."/>
        </authorList>
    </citation>
    <scope>NUCLEOTIDE SEQUENCE [LARGE SCALE GENOMIC DNA]</scope>
    <source>
        <strain evidence="2 3">SH27</strain>
    </source>
</reference>
<protein>
    <recommendedName>
        <fullName evidence="4">DUF4258 domain-containing protein</fullName>
    </recommendedName>
</protein>
<keyword evidence="1" id="KW-0812">Transmembrane</keyword>
<organism evidence="2 3">
    <name type="scientific">Dokdonia sinensis</name>
    <dbReference type="NCBI Taxonomy" id="2479847"/>
    <lineage>
        <taxon>Bacteria</taxon>
        <taxon>Pseudomonadati</taxon>
        <taxon>Bacteroidota</taxon>
        <taxon>Flavobacteriia</taxon>
        <taxon>Flavobacteriales</taxon>
        <taxon>Flavobacteriaceae</taxon>
        <taxon>Dokdonia</taxon>
    </lineage>
</organism>
<keyword evidence="1" id="KW-1133">Transmembrane helix</keyword>
<evidence type="ECO:0000313" key="2">
    <source>
        <dbReference type="EMBL" id="RMB57360.1"/>
    </source>
</evidence>
<comment type="caution">
    <text evidence="2">The sequence shown here is derived from an EMBL/GenBank/DDBJ whole genome shotgun (WGS) entry which is preliminary data.</text>
</comment>
<dbReference type="Proteomes" id="UP000281985">
    <property type="component" value="Unassembled WGS sequence"/>
</dbReference>
<dbReference type="EMBL" id="REFV01000011">
    <property type="protein sequence ID" value="RMB57360.1"/>
    <property type="molecule type" value="Genomic_DNA"/>
</dbReference>
<name>A0A3M0FX89_9FLAO</name>
<keyword evidence="1" id="KW-0472">Membrane</keyword>
<gene>
    <name evidence="2" type="ORF">EAX61_11475</name>
</gene>